<dbReference type="RefSeq" id="WP_253051706.1">
    <property type="nucleotide sequence ID" value="NZ_CP159290.1"/>
</dbReference>
<gene>
    <name evidence="6" type="ORF">ABRQ22_13075</name>
</gene>
<evidence type="ECO:0000256" key="2">
    <source>
        <dbReference type="ARBA" id="ARBA00023125"/>
    </source>
</evidence>
<feature type="domain" description="HTH lacI-type" evidence="5">
    <location>
        <begin position="4"/>
        <end position="59"/>
    </location>
</feature>
<dbReference type="InterPro" id="IPR028082">
    <property type="entry name" value="Peripla_BP_I"/>
</dbReference>
<dbReference type="GO" id="GO:0000976">
    <property type="term" value="F:transcription cis-regulatory region binding"/>
    <property type="evidence" value="ECO:0007669"/>
    <property type="project" value="TreeGrafter"/>
</dbReference>
<dbReference type="InterPro" id="IPR010982">
    <property type="entry name" value="Lambda_DNA-bd_dom_sf"/>
</dbReference>
<dbReference type="AlphaFoldDB" id="A0AAU8FWU2"/>
<dbReference type="PANTHER" id="PTHR30146">
    <property type="entry name" value="LACI-RELATED TRANSCRIPTIONAL REPRESSOR"/>
    <property type="match status" value="1"/>
</dbReference>
<dbReference type="SUPFAM" id="SSF47413">
    <property type="entry name" value="lambda repressor-like DNA-binding domains"/>
    <property type="match status" value="1"/>
</dbReference>
<dbReference type="InterPro" id="IPR046335">
    <property type="entry name" value="LacI/GalR-like_sensor"/>
</dbReference>
<accession>A0AAU8FWU2</accession>
<dbReference type="PANTHER" id="PTHR30146:SF24">
    <property type="entry name" value="XYLOSE OPERON REGULATORY PROTEIN"/>
    <property type="match status" value="1"/>
</dbReference>
<dbReference type="InterPro" id="IPR000843">
    <property type="entry name" value="HTH_LacI"/>
</dbReference>
<evidence type="ECO:0000256" key="4">
    <source>
        <dbReference type="SAM" id="MobiDB-lite"/>
    </source>
</evidence>
<name>A0AAU8FWU2_9MICO</name>
<evidence type="ECO:0000256" key="1">
    <source>
        <dbReference type="ARBA" id="ARBA00023015"/>
    </source>
</evidence>
<evidence type="ECO:0000313" key="6">
    <source>
        <dbReference type="EMBL" id="XCH28531.1"/>
    </source>
</evidence>
<dbReference type="Pfam" id="PF00356">
    <property type="entry name" value="LacI"/>
    <property type="match status" value="1"/>
</dbReference>
<dbReference type="SUPFAM" id="SSF53822">
    <property type="entry name" value="Periplasmic binding protein-like I"/>
    <property type="match status" value="1"/>
</dbReference>
<dbReference type="Gene3D" id="1.10.260.40">
    <property type="entry name" value="lambda repressor-like DNA-binding domains"/>
    <property type="match status" value="1"/>
</dbReference>
<dbReference type="GO" id="GO:0003700">
    <property type="term" value="F:DNA-binding transcription factor activity"/>
    <property type="evidence" value="ECO:0007669"/>
    <property type="project" value="TreeGrafter"/>
</dbReference>
<sequence length="383" mass="40043">MARVTLKDIAREAGVSVMTVSNVVNGNLGRVSPATAREVERIVAARGYVPNGPAQSLAARRTRLVGLLLPDRADGGSLLGSPHDVAVAGAVEARLRERDHHLMLRGVTHHRDVLDSVQRWNLDGIVVMGFTDDELATLDLPRGVPAVVVDTYVDAPGAATVRADDFEGGRLAGEHLRALGHREVVLCGPVGTTSQVVRERLAGFRAGLGLDPADAAEPSAPDRHTREERAAQDVVRGEAGDGVVLHVVPANTTYDDGLDAAARVAASHPGATAVFATADVLAAGISRGLTQAGVRVPGEVSVVGFDDAEIARYVDPPLTTVAQDTALKGRTAADLLLDALDDGASRPRRPAQDAARDELADRPTGVTRIDVALVERRSTAAAP</sequence>
<dbReference type="PROSITE" id="PS50932">
    <property type="entry name" value="HTH_LACI_2"/>
    <property type="match status" value="1"/>
</dbReference>
<keyword evidence="1" id="KW-0805">Transcription regulation</keyword>
<evidence type="ECO:0000256" key="3">
    <source>
        <dbReference type="ARBA" id="ARBA00023163"/>
    </source>
</evidence>
<dbReference type="CDD" id="cd01392">
    <property type="entry name" value="HTH_LacI"/>
    <property type="match status" value="1"/>
</dbReference>
<keyword evidence="2 6" id="KW-0238">DNA-binding</keyword>
<dbReference type="Gene3D" id="3.40.50.2300">
    <property type="match status" value="2"/>
</dbReference>
<reference evidence="6" key="1">
    <citation type="submission" date="2024-06" db="EMBL/GenBank/DDBJ databases">
        <title>Complete genome sequence of the cellulolytic actinobacterium, Cellulosimicrobium ES-005.</title>
        <authorList>
            <person name="Matthews C.T."/>
            <person name="Underwood K.D."/>
            <person name="Ghanchi K.M."/>
            <person name="Fields S.D."/>
            <person name="Gardner S.G."/>
        </authorList>
    </citation>
    <scope>NUCLEOTIDE SEQUENCE</scope>
    <source>
        <strain evidence="6">ES-005</strain>
    </source>
</reference>
<proteinExistence type="predicted"/>
<dbReference type="EMBL" id="CP159290">
    <property type="protein sequence ID" value="XCH28531.1"/>
    <property type="molecule type" value="Genomic_DNA"/>
</dbReference>
<dbReference type="PROSITE" id="PS00356">
    <property type="entry name" value="HTH_LACI_1"/>
    <property type="match status" value="1"/>
</dbReference>
<evidence type="ECO:0000259" key="5">
    <source>
        <dbReference type="PROSITE" id="PS50932"/>
    </source>
</evidence>
<organism evidence="6">
    <name type="scientific">Cellulosimicrobium sp. ES-005</name>
    <dbReference type="NCBI Taxonomy" id="3163031"/>
    <lineage>
        <taxon>Bacteria</taxon>
        <taxon>Bacillati</taxon>
        <taxon>Actinomycetota</taxon>
        <taxon>Actinomycetes</taxon>
        <taxon>Micrococcales</taxon>
        <taxon>Promicromonosporaceae</taxon>
        <taxon>Cellulosimicrobium</taxon>
    </lineage>
</organism>
<feature type="compositionally biased region" description="Basic and acidic residues" evidence="4">
    <location>
        <begin position="350"/>
        <end position="361"/>
    </location>
</feature>
<keyword evidence="3" id="KW-0804">Transcription</keyword>
<dbReference type="CDD" id="cd06267">
    <property type="entry name" value="PBP1_LacI_sugar_binding-like"/>
    <property type="match status" value="1"/>
</dbReference>
<dbReference type="PRINTS" id="PR00036">
    <property type="entry name" value="HTHLACI"/>
</dbReference>
<dbReference type="SMART" id="SM00354">
    <property type="entry name" value="HTH_LACI"/>
    <property type="match status" value="1"/>
</dbReference>
<feature type="region of interest" description="Disordered" evidence="4">
    <location>
        <begin position="341"/>
        <end position="362"/>
    </location>
</feature>
<protein>
    <submittedName>
        <fullName evidence="6">LacI family DNA-binding transcriptional regulator</fullName>
    </submittedName>
</protein>
<dbReference type="Pfam" id="PF13377">
    <property type="entry name" value="Peripla_BP_3"/>
    <property type="match status" value="1"/>
</dbReference>